<reference evidence="1" key="1">
    <citation type="submission" date="2023-10" db="EMBL/GenBank/DDBJ databases">
        <authorList>
            <person name="Rodriguez Cubillos JULIANA M."/>
            <person name="De Vega J."/>
        </authorList>
    </citation>
    <scope>NUCLEOTIDE SEQUENCE</scope>
</reference>
<keyword evidence="2" id="KW-1185">Reference proteome</keyword>
<protein>
    <submittedName>
        <fullName evidence="1">Uncharacterized protein</fullName>
    </submittedName>
</protein>
<name>A0ACB0JH13_TRIPR</name>
<comment type="caution">
    <text evidence="1">The sequence shown here is derived from an EMBL/GenBank/DDBJ whole genome shotgun (WGS) entry which is preliminary data.</text>
</comment>
<organism evidence="1 2">
    <name type="scientific">Trifolium pratense</name>
    <name type="common">Red clover</name>
    <dbReference type="NCBI Taxonomy" id="57577"/>
    <lineage>
        <taxon>Eukaryota</taxon>
        <taxon>Viridiplantae</taxon>
        <taxon>Streptophyta</taxon>
        <taxon>Embryophyta</taxon>
        <taxon>Tracheophyta</taxon>
        <taxon>Spermatophyta</taxon>
        <taxon>Magnoliopsida</taxon>
        <taxon>eudicotyledons</taxon>
        <taxon>Gunneridae</taxon>
        <taxon>Pentapetalae</taxon>
        <taxon>rosids</taxon>
        <taxon>fabids</taxon>
        <taxon>Fabales</taxon>
        <taxon>Fabaceae</taxon>
        <taxon>Papilionoideae</taxon>
        <taxon>50 kb inversion clade</taxon>
        <taxon>NPAAA clade</taxon>
        <taxon>Hologalegina</taxon>
        <taxon>IRL clade</taxon>
        <taxon>Trifolieae</taxon>
        <taxon>Trifolium</taxon>
    </lineage>
</organism>
<accession>A0ACB0JH13</accession>
<proteinExistence type="predicted"/>
<dbReference type="Proteomes" id="UP001177021">
    <property type="component" value="Unassembled WGS sequence"/>
</dbReference>
<sequence>MSLFIVFAVSKKSLVYAVAVSNLLLHRLRRFKAPSSSSSPLCPSSVRCSTRVSLFSVTVSKILLRRRFKDSSPSSSPFSLSSVHCSTRVFCISPTIHS</sequence>
<evidence type="ECO:0000313" key="2">
    <source>
        <dbReference type="Proteomes" id="UP001177021"/>
    </source>
</evidence>
<gene>
    <name evidence="1" type="ORF">MILVUS5_LOCUS13420</name>
</gene>
<evidence type="ECO:0000313" key="1">
    <source>
        <dbReference type="EMBL" id="CAJ2644373.1"/>
    </source>
</evidence>
<dbReference type="EMBL" id="CASHSV030000034">
    <property type="protein sequence ID" value="CAJ2644373.1"/>
    <property type="molecule type" value="Genomic_DNA"/>
</dbReference>